<dbReference type="CDD" id="cd02526">
    <property type="entry name" value="GT2_RfbF_like"/>
    <property type="match status" value="1"/>
</dbReference>
<sequence>MVKQNFNDKKNAVCGIVAAFNFDDDALHNSILISSLVDYLIVIDDGSADISKLDKLLEMKIHNVRVVFSNENQGIANSLNLGAKLALSMGYEWCITFDQDSTPDSHMVTLLQHQRDVLLEIYGEKVAIVAPNIIDLNARGKFCKYLVEEKKFTFSRKSPYEITESDKVLVVITSGALTNLKVLRELGFFATELFIDYVDTEYCIRLIVNGYKIGVAKDALLNHNLGQKKRKIILGVDFVATNHSPFRRYYIARNSIYMYRKYAAKVPSWFIFDLIATLYNSVRIILCEKDRYKKVKFCIRGYLDGILGRMGKIDG</sequence>
<evidence type="ECO:0000259" key="4">
    <source>
        <dbReference type="Pfam" id="PF00535"/>
    </source>
</evidence>
<keyword evidence="2" id="KW-0328">Glycosyltransferase</keyword>
<dbReference type="AlphaFoldDB" id="A0AAI9KVC3"/>
<dbReference type="InterPro" id="IPR029044">
    <property type="entry name" value="Nucleotide-diphossugar_trans"/>
</dbReference>
<evidence type="ECO:0000256" key="3">
    <source>
        <dbReference type="ARBA" id="ARBA00022679"/>
    </source>
</evidence>
<dbReference type="Proteomes" id="UP000887009">
    <property type="component" value="Unassembled WGS sequence"/>
</dbReference>
<organism evidence="5 6">
    <name type="scientific">Aeromonas caviae</name>
    <name type="common">Aeromonas punctata</name>
    <dbReference type="NCBI Taxonomy" id="648"/>
    <lineage>
        <taxon>Bacteria</taxon>
        <taxon>Pseudomonadati</taxon>
        <taxon>Pseudomonadota</taxon>
        <taxon>Gammaproteobacteria</taxon>
        <taxon>Aeromonadales</taxon>
        <taxon>Aeromonadaceae</taxon>
        <taxon>Aeromonas</taxon>
    </lineage>
</organism>
<dbReference type="PANTHER" id="PTHR43179">
    <property type="entry name" value="RHAMNOSYLTRANSFERASE WBBL"/>
    <property type="match status" value="1"/>
</dbReference>
<name>A0AAI9KVC3_AERCA</name>
<evidence type="ECO:0000313" key="5">
    <source>
        <dbReference type="EMBL" id="GJA56080.1"/>
    </source>
</evidence>
<dbReference type="InterPro" id="IPR001173">
    <property type="entry name" value="Glyco_trans_2-like"/>
</dbReference>
<evidence type="ECO:0000256" key="1">
    <source>
        <dbReference type="ARBA" id="ARBA00006739"/>
    </source>
</evidence>
<comment type="similarity">
    <text evidence="1">Belongs to the glycosyltransferase 2 family.</text>
</comment>
<keyword evidence="3 5" id="KW-0808">Transferase</keyword>
<dbReference type="Pfam" id="PF00535">
    <property type="entry name" value="Glycos_transf_2"/>
    <property type="match status" value="1"/>
</dbReference>
<gene>
    <name evidence="5" type="ORF">KAM348_35030</name>
</gene>
<accession>A0AAI9KVC3</accession>
<dbReference type="PANTHER" id="PTHR43179:SF12">
    <property type="entry name" value="GALACTOFURANOSYLTRANSFERASE GLFT2"/>
    <property type="match status" value="1"/>
</dbReference>
<reference evidence="5" key="1">
    <citation type="submission" date="2021-07" db="EMBL/GenBank/DDBJ databases">
        <title>Draft genome sequence of carbapenem-resistant Aeromonas spp. in Japan.</title>
        <authorList>
            <person name="Maehana S."/>
            <person name="Suzuki M."/>
            <person name="Kitasato H."/>
        </authorList>
    </citation>
    <scope>NUCLEOTIDE SEQUENCE</scope>
    <source>
        <strain evidence="5">KAM348</strain>
    </source>
</reference>
<evidence type="ECO:0000256" key="2">
    <source>
        <dbReference type="ARBA" id="ARBA00022676"/>
    </source>
</evidence>
<feature type="domain" description="Glycosyltransferase 2-like" evidence="4">
    <location>
        <begin position="39"/>
        <end position="110"/>
    </location>
</feature>
<dbReference type="GO" id="GO:0016757">
    <property type="term" value="F:glycosyltransferase activity"/>
    <property type="evidence" value="ECO:0007669"/>
    <property type="project" value="UniProtKB-KW"/>
</dbReference>
<dbReference type="EMBL" id="BPNL01000051">
    <property type="protein sequence ID" value="GJA56080.1"/>
    <property type="molecule type" value="Genomic_DNA"/>
</dbReference>
<dbReference type="SUPFAM" id="SSF53448">
    <property type="entry name" value="Nucleotide-diphospho-sugar transferases"/>
    <property type="match status" value="1"/>
</dbReference>
<dbReference type="Gene3D" id="3.90.550.10">
    <property type="entry name" value="Spore Coat Polysaccharide Biosynthesis Protein SpsA, Chain A"/>
    <property type="match status" value="1"/>
</dbReference>
<dbReference type="RefSeq" id="WP_223920305.1">
    <property type="nucleotide sequence ID" value="NZ_AP024940.1"/>
</dbReference>
<evidence type="ECO:0000313" key="6">
    <source>
        <dbReference type="Proteomes" id="UP000887009"/>
    </source>
</evidence>
<protein>
    <submittedName>
        <fullName evidence="5">Glycosyl transferase</fullName>
    </submittedName>
</protein>
<comment type="caution">
    <text evidence="5">The sequence shown here is derived from an EMBL/GenBank/DDBJ whole genome shotgun (WGS) entry which is preliminary data.</text>
</comment>
<proteinExistence type="inferred from homology"/>